<reference evidence="1" key="1">
    <citation type="journal article" date="2020" name="Nature">
        <title>Giant virus diversity and host interactions through global metagenomics.</title>
        <authorList>
            <person name="Schulz F."/>
            <person name="Roux S."/>
            <person name="Paez-Espino D."/>
            <person name="Jungbluth S."/>
            <person name="Walsh D.A."/>
            <person name="Denef V.J."/>
            <person name="McMahon K.D."/>
            <person name="Konstantinidis K.T."/>
            <person name="Eloe-Fadrosh E.A."/>
            <person name="Kyrpides N.C."/>
            <person name="Woyke T."/>
        </authorList>
    </citation>
    <scope>NUCLEOTIDE SEQUENCE</scope>
    <source>
        <strain evidence="1">GVMAG-S-1062768-28</strain>
    </source>
</reference>
<organism evidence="1">
    <name type="scientific">viral metagenome</name>
    <dbReference type="NCBI Taxonomy" id="1070528"/>
    <lineage>
        <taxon>unclassified sequences</taxon>
        <taxon>metagenomes</taxon>
        <taxon>organismal metagenomes</taxon>
    </lineage>
</organism>
<protein>
    <submittedName>
        <fullName evidence="1">Uncharacterized protein</fullName>
    </submittedName>
</protein>
<proteinExistence type="predicted"/>
<dbReference type="AlphaFoldDB" id="A0A6C0JRQ0"/>
<accession>A0A6C0JRQ0</accession>
<name>A0A6C0JRQ0_9ZZZZ</name>
<dbReference type="EMBL" id="MN740694">
    <property type="protein sequence ID" value="QHU08033.1"/>
    <property type="molecule type" value="Genomic_DNA"/>
</dbReference>
<evidence type="ECO:0000313" key="1">
    <source>
        <dbReference type="EMBL" id="QHU08033.1"/>
    </source>
</evidence>
<sequence>MTCIFVSEDYKPVFDNCSCEETGYTYKLYEESTDNNEKRYAFEENLTCLSEDEQRILWRGTSILALIDSIKNNPGEYNIRDTNDLIEKLSELAYLDFALDGKIYNDNIIQ</sequence>